<accession>A0A846M9G4</accession>
<evidence type="ECO:0000259" key="2">
    <source>
        <dbReference type="PROSITE" id="PS50883"/>
    </source>
</evidence>
<dbReference type="SUPFAM" id="SSF141868">
    <property type="entry name" value="EAL domain-like"/>
    <property type="match status" value="1"/>
</dbReference>
<proteinExistence type="predicted"/>
<keyword evidence="5" id="KW-1185">Reference proteome</keyword>
<dbReference type="AlphaFoldDB" id="A0A846M9G4"/>
<name>A0A846M9G4_9SPHN</name>
<evidence type="ECO:0000313" key="5">
    <source>
        <dbReference type="Proteomes" id="UP000576821"/>
    </source>
</evidence>
<dbReference type="InterPro" id="IPR001633">
    <property type="entry name" value="EAL_dom"/>
</dbReference>
<dbReference type="CDD" id="cd01948">
    <property type="entry name" value="EAL"/>
    <property type="match status" value="1"/>
</dbReference>
<dbReference type="SMART" id="SM00052">
    <property type="entry name" value="EAL"/>
    <property type="match status" value="1"/>
</dbReference>
<dbReference type="Gene3D" id="3.30.70.270">
    <property type="match status" value="1"/>
</dbReference>
<dbReference type="Pfam" id="PF00990">
    <property type="entry name" value="GGDEF"/>
    <property type="match status" value="1"/>
</dbReference>
<dbReference type="PANTHER" id="PTHR44757">
    <property type="entry name" value="DIGUANYLATE CYCLASE DGCP"/>
    <property type="match status" value="1"/>
</dbReference>
<protein>
    <submittedName>
        <fullName evidence="4">Diguanylate cyclase (GGDEF)-like protein</fullName>
    </submittedName>
</protein>
<dbReference type="SUPFAM" id="SSF55073">
    <property type="entry name" value="Nucleotide cyclase"/>
    <property type="match status" value="1"/>
</dbReference>
<evidence type="ECO:0000259" key="3">
    <source>
        <dbReference type="PROSITE" id="PS50887"/>
    </source>
</evidence>
<dbReference type="Proteomes" id="UP000576821">
    <property type="component" value="Unassembled WGS sequence"/>
</dbReference>
<feature type="transmembrane region" description="Helical" evidence="1">
    <location>
        <begin position="36"/>
        <end position="54"/>
    </location>
</feature>
<dbReference type="PANTHER" id="PTHR44757:SF2">
    <property type="entry name" value="BIOFILM ARCHITECTURE MAINTENANCE PROTEIN MBAA"/>
    <property type="match status" value="1"/>
</dbReference>
<dbReference type="NCBIfam" id="TIGR00254">
    <property type="entry name" value="GGDEF"/>
    <property type="match status" value="1"/>
</dbReference>
<dbReference type="InterPro" id="IPR043128">
    <property type="entry name" value="Rev_trsase/Diguanyl_cyclase"/>
</dbReference>
<dbReference type="InterPro" id="IPR052155">
    <property type="entry name" value="Biofilm_reg_signaling"/>
</dbReference>
<keyword evidence="1" id="KW-1133">Transmembrane helix</keyword>
<comment type="caution">
    <text evidence="4">The sequence shown here is derived from an EMBL/GenBank/DDBJ whole genome shotgun (WGS) entry which is preliminary data.</text>
</comment>
<dbReference type="Pfam" id="PF00563">
    <property type="entry name" value="EAL"/>
    <property type="match status" value="1"/>
</dbReference>
<dbReference type="Gene3D" id="3.20.20.450">
    <property type="entry name" value="EAL domain"/>
    <property type="match status" value="1"/>
</dbReference>
<evidence type="ECO:0000313" key="4">
    <source>
        <dbReference type="EMBL" id="NIJ17391.1"/>
    </source>
</evidence>
<dbReference type="InterPro" id="IPR029787">
    <property type="entry name" value="Nucleotide_cyclase"/>
</dbReference>
<sequence length="555" mass="60124">MTLKSRATAFACAAGALVFILSLVLGQQQATDVVGIGRLLIVAILCGTMSWAAARRNVATTAAAIDSASERLIAAAHGDLHSPVSPDINAELPDLAVAMESLFSQVRTNLDHVQTLALFDQVTGLANRASFCRQVERLLAESAEDAHGALFFIDLDGFKGVNDTLGHAAGDQLLARVAGRLREVVMAQVSAGMSDPVLGRLAGDEFTMFFPNIPGQGGAARIARAVQFALSERFDLGSQHVDLGASIGIACYPDHGDTLSALLRSADIAMYHAKRQGRGRAEMFTAELALEAADRAELERDMLLALQRDEFLLEFQPQIEIGSGRIVTAEALIRWAHPERDLVMPGFFVPVAEESGAIVALGDWVMSRVCETAARWSQAEVGQRIAVNISSRELSQGDFFLRLRHAMATHHTPPPMLELEISESLAMEMDARVLEQLSALRTDGVRIAIDDFGTGYSNLSRLKELPVDRVKIDRSLVRDIVISAEARTICSAVVGLIQGLGLEVVVEGVETEAQMEMLRVIGCTLFQGYHVARPTGEEDYLARFAPDRRTQRQAV</sequence>
<gene>
    <name evidence="4" type="ORF">FHS54_002380</name>
</gene>
<keyword evidence="1" id="KW-0812">Transmembrane</keyword>
<feature type="domain" description="GGDEF" evidence="3">
    <location>
        <begin position="146"/>
        <end position="286"/>
    </location>
</feature>
<organism evidence="4 5">
    <name type="scientific">Sphingobium vermicomposti</name>
    <dbReference type="NCBI Taxonomy" id="529005"/>
    <lineage>
        <taxon>Bacteria</taxon>
        <taxon>Pseudomonadati</taxon>
        <taxon>Pseudomonadota</taxon>
        <taxon>Alphaproteobacteria</taxon>
        <taxon>Sphingomonadales</taxon>
        <taxon>Sphingomonadaceae</taxon>
        <taxon>Sphingobium</taxon>
    </lineage>
</organism>
<evidence type="ECO:0000256" key="1">
    <source>
        <dbReference type="SAM" id="Phobius"/>
    </source>
</evidence>
<dbReference type="InterPro" id="IPR000160">
    <property type="entry name" value="GGDEF_dom"/>
</dbReference>
<dbReference type="PROSITE" id="PS50883">
    <property type="entry name" value="EAL"/>
    <property type="match status" value="1"/>
</dbReference>
<dbReference type="InterPro" id="IPR035919">
    <property type="entry name" value="EAL_sf"/>
</dbReference>
<dbReference type="SMART" id="SM00267">
    <property type="entry name" value="GGDEF"/>
    <property type="match status" value="1"/>
</dbReference>
<keyword evidence="1" id="KW-0472">Membrane</keyword>
<feature type="domain" description="EAL" evidence="2">
    <location>
        <begin position="295"/>
        <end position="548"/>
    </location>
</feature>
<dbReference type="PROSITE" id="PS50887">
    <property type="entry name" value="GGDEF"/>
    <property type="match status" value="1"/>
</dbReference>
<reference evidence="4 5" key="1">
    <citation type="submission" date="2020-03" db="EMBL/GenBank/DDBJ databases">
        <title>Genomic Encyclopedia of Type Strains, Phase IV (KMG-IV): sequencing the most valuable type-strain genomes for metagenomic binning, comparative biology and taxonomic classification.</title>
        <authorList>
            <person name="Goeker M."/>
        </authorList>
    </citation>
    <scope>NUCLEOTIDE SEQUENCE [LARGE SCALE GENOMIC DNA]</scope>
    <source>
        <strain evidence="4 5">DSM 21299</strain>
    </source>
</reference>
<dbReference type="CDD" id="cd01949">
    <property type="entry name" value="GGDEF"/>
    <property type="match status" value="1"/>
</dbReference>
<dbReference type="EMBL" id="JAASQR010000003">
    <property type="protein sequence ID" value="NIJ17391.1"/>
    <property type="molecule type" value="Genomic_DNA"/>
</dbReference>